<gene>
    <name evidence="2" type="ORF">GCM10010260_83850</name>
</gene>
<feature type="compositionally biased region" description="Polar residues" evidence="1">
    <location>
        <begin position="1"/>
        <end position="10"/>
    </location>
</feature>
<sequence>MAANGSQNGSKVPPQPGANGSQAKGFNPQMGFTVNFSSNRTNTNNNAPGTWHASSVGGSTPNGSSGMLPEPEFTSPAQIREYCNSLRAAMAMFAFEVSMAAEIMKATLAQVQDPEGRIGASKVRAWKVSRKLHKAAESALDAAKNAAGAYATFQREYEEEINRVRHRARPQQVRRMDWAQQ</sequence>
<dbReference type="EMBL" id="BMTD01000044">
    <property type="protein sequence ID" value="GGV30679.1"/>
    <property type="molecule type" value="Genomic_DNA"/>
</dbReference>
<evidence type="ECO:0000313" key="3">
    <source>
        <dbReference type="Proteomes" id="UP000618795"/>
    </source>
</evidence>
<dbReference type="InterPro" id="IPR053789">
    <property type="entry name" value="TraA-like"/>
</dbReference>
<organism evidence="2 3">
    <name type="scientific">Streptomyces filipinensis</name>
    <dbReference type="NCBI Taxonomy" id="66887"/>
    <lineage>
        <taxon>Bacteria</taxon>
        <taxon>Bacillati</taxon>
        <taxon>Actinomycetota</taxon>
        <taxon>Actinomycetes</taxon>
        <taxon>Kitasatosporales</taxon>
        <taxon>Streptomycetaceae</taxon>
        <taxon>Streptomyces</taxon>
    </lineage>
</organism>
<proteinExistence type="predicted"/>
<dbReference type="Proteomes" id="UP000618795">
    <property type="component" value="Unassembled WGS sequence"/>
</dbReference>
<dbReference type="AlphaFoldDB" id="A0A918ILT0"/>
<feature type="compositionally biased region" description="Low complexity" evidence="1">
    <location>
        <begin position="32"/>
        <end position="46"/>
    </location>
</feature>
<reference evidence="2" key="2">
    <citation type="submission" date="2020-09" db="EMBL/GenBank/DDBJ databases">
        <authorList>
            <person name="Sun Q."/>
            <person name="Ohkuma M."/>
        </authorList>
    </citation>
    <scope>NUCLEOTIDE SEQUENCE</scope>
    <source>
        <strain evidence="2">JCM 4369</strain>
    </source>
</reference>
<comment type="caution">
    <text evidence="2">The sequence shown here is derived from an EMBL/GenBank/DDBJ whole genome shotgun (WGS) entry which is preliminary data.</text>
</comment>
<keyword evidence="3" id="KW-1185">Reference proteome</keyword>
<feature type="region of interest" description="Disordered" evidence="1">
    <location>
        <begin position="1"/>
        <end position="72"/>
    </location>
</feature>
<evidence type="ECO:0000256" key="1">
    <source>
        <dbReference type="SAM" id="MobiDB-lite"/>
    </source>
</evidence>
<accession>A0A918ILT0</accession>
<protein>
    <submittedName>
        <fullName evidence="2">Sporulation protein SsgA</fullName>
    </submittedName>
</protein>
<name>A0A918ILT0_9ACTN</name>
<dbReference type="NCBIfam" id="NF041213">
    <property type="entry name" value="plasmid_TraA"/>
    <property type="match status" value="1"/>
</dbReference>
<feature type="compositionally biased region" description="Polar residues" evidence="1">
    <location>
        <begin position="52"/>
        <end position="65"/>
    </location>
</feature>
<evidence type="ECO:0000313" key="2">
    <source>
        <dbReference type="EMBL" id="GGV30679.1"/>
    </source>
</evidence>
<reference evidence="2" key="1">
    <citation type="journal article" date="2014" name="Int. J. Syst. Evol. Microbiol.">
        <title>Complete genome sequence of Corynebacterium casei LMG S-19264T (=DSM 44701T), isolated from a smear-ripened cheese.</title>
        <authorList>
            <consortium name="US DOE Joint Genome Institute (JGI-PGF)"/>
            <person name="Walter F."/>
            <person name="Albersmeier A."/>
            <person name="Kalinowski J."/>
            <person name="Ruckert C."/>
        </authorList>
    </citation>
    <scope>NUCLEOTIDE SEQUENCE</scope>
    <source>
        <strain evidence="2">JCM 4369</strain>
    </source>
</reference>